<dbReference type="GeneID" id="111254247"/>
<dbReference type="InterPro" id="IPR027417">
    <property type="entry name" value="P-loop_NTPase"/>
</dbReference>
<evidence type="ECO:0000256" key="6">
    <source>
        <dbReference type="ARBA" id="ARBA00022741"/>
    </source>
</evidence>
<feature type="transmembrane region" description="Helical" evidence="10">
    <location>
        <begin position="354"/>
        <end position="374"/>
    </location>
</feature>
<dbReference type="FunCoup" id="A0A7M7KTU8">
    <property type="interactions" value="313"/>
</dbReference>
<evidence type="ECO:0000256" key="7">
    <source>
        <dbReference type="ARBA" id="ARBA00022840"/>
    </source>
</evidence>
<dbReference type="InterPro" id="IPR011527">
    <property type="entry name" value="ABC1_TM_dom"/>
</dbReference>
<accession>A0A7M7KTU8</accession>
<dbReference type="SUPFAM" id="SSF90123">
    <property type="entry name" value="ABC transporter transmembrane region"/>
    <property type="match status" value="2"/>
</dbReference>
<keyword evidence="9 10" id="KW-0472">Membrane</keyword>
<feature type="transmembrane region" description="Helical" evidence="10">
    <location>
        <begin position="810"/>
        <end position="833"/>
    </location>
</feature>
<feature type="transmembrane region" description="Helical" evidence="10">
    <location>
        <begin position="992"/>
        <end position="1016"/>
    </location>
</feature>
<dbReference type="PROSITE" id="PS50929">
    <property type="entry name" value="ABC_TM1F"/>
    <property type="match status" value="2"/>
</dbReference>
<dbReference type="PROSITE" id="PS00211">
    <property type="entry name" value="ABC_TRANSPORTER_1"/>
    <property type="match status" value="2"/>
</dbReference>
<dbReference type="PROSITE" id="PS50893">
    <property type="entry name" value="ABC_TRANSPORTER_2"/>
    <property type="match status" value="2"/>
</dbReference>
<dbReference type="SMART" id="SM00382">
    <property type="entry name" value="AAA"/>
    <property type="match status" value="2"/>
</dbReference>
<dbReference type="InterPro" id="IPR003439">
    <property type="entry name" value="ABC_transporter-like_ATP-bd"/>
</dbReference>
<evidence type="ECO:0000256" key="10">
    <source>
        <dbReference type="SAM" id="Phobius"/>
    </source>
</evidence>
<dbReference type="RefSeq" id="XP_022670620.1">
    <property type="nucleotide sequence ID" value="XM_022814885.1"/>
</dbReference>
<dbReference type="InterPro" id="IPR017871">
    <property type="entry name" value="ABC_transporter-like_CS"/>
</dbReference>
<dbReference type="InParanoid" id="A0A7M7KTU8"/>
<feature type="transmembrane region" description="Helical" evidence="10">
    <location>
        <begin position="752"/>
        <end position="776"/>
    </location>
</feature>
<organism evidence="13 14">
    <name type="scientific">Varroa destructor</name>
    <name type="common">Honeybee mite</name>
    <dbReference type="NCBI Taxonomy" id="109461"/>
    <lineage>
        <taxon>Eukaryota</taxon>
        <taxon>Metazoa</taxon>
        <taxon>Ecdysozoa</taxon>
        <taxon>Arthropoda</taxon>
        <taxon>Chelicerata</taxon>
        <taxon>Arachnida</taxon>
        <taxon>Acari</taxon>
        <taxon>Parasitiformes</taxon>
        <taxon>Mesostigmata</taxon>
        <taxon>Gamasina</taxon>
        <taxon>Dermanyssoidea</taxon>
        <taxon>Varroidae</taxon>
        <taxon>Varroa</taxon>
    </lineage>
</organism>
<evidence type="ECO:0000256" key="8">
    <source>
        <dbReference type="ARBA" id="ARBA00022989"/>
    </source>
</evidence>
<dbReference type="CDD" id="cd18593">
    <property type="entry name" value="ABC_6TM_MRP4_D1_like"/>
    <property type="match status" value="1"/>
</dbReference>
<dbReference type="SUPFAM" id="SSF52540">
    <property type="entry name" value="P-loop containing nucleoside triphosphate hydrolases"/>
    <property type="match status" value="2"/>
</dbReference>
<feature type="transmembrane region" description="Helical" evidence="10">
    <location>
        <begin position="131"/>
        <end position="153"/>
    </location>
</feature>
<feature type="domain" description="ABC transporter" evidence="11">
    <location>
        <begin position="419"/>
        <end position="650"/>
    </location>
</feature>
<evidence type="ECO:0000256" key="3">
    <source>
        <dbReference type="ARBA" id="ARBA00022448"/>
    </source>
</evidence>
<evidence type="ECO:0000313" key="14">
    <source>
        <dbReference type="Proteomes" id="UP000594260"/>
    </source>
</evidence>
<proteinExistence type="inferred from homology"/>
<evidence type="ECO:0000256" key="5">
    <source>
        <dbReference type="ARBA" id="ARBA00022737"/>
    </source>
</evidence>
<comment type="subcellular location">
    <subcellularLocation>
        <location evidence="1">Membrane</location>
        <topology evidence="1">Multi-pass membrane protein</topology>
    </subcellularLocation>
</comment>
<keyword evidence="6" id="KW-0547">Nucleotide-binding</keyword>
<dbReference type="InterPro" id="IPR030240">
    <property type="entry name" value="ABCC4_TMD1"/>
</dbReference>
<dbReference type="GO" id="GO:0016020">
    <property type="term" value="C:membrane"/>
    <property type="evidence" value="ECO:0007669"/>
    <property type="project" value="UniProtKB-SubCell"/>
</dbReference>
<dbReference type="CDD" id="cd03244">
    <property type="entry name" value="ABCC_MRP_domain2"/>
    <property type="match status" value="1"/>
</dbReference>
<dbReference type="Gene3D" id="1.20.1560.10">
    <property type="entry name" value="ABC transporter type 1, transmembrane domain"/>
    <property type="match status" value="2"/>
</dbReference>
<evidence type="ECO:0000259" key="11">
    <source>
        <dbReference type="PROSITE" id="PS50893"/>
    </source>
</evidence>
<evidence type="ECO:0000313" key="13">
    <source>
        <dbReference type="EnsemblMetazoa" id="XP_022670620"/>
    </source>
</evidence>
<sequence length="1384" mass="154988">MEELYRTHVQPRSPQETAKWISSMFFCWLVPLFKLGWNRALTVEDLFACPEWEESRPATDRLQEEWEKELSAQGTKGRKPHLLKALCRVYGTRYLLVAVLVLIEECLKNILQPIALGWLVSYLTDPTKSSMSYGLFIGCAVLVSFLGGAHIFTNHPYFFNMQRFGMRLRVTCCSLLYRKSLRLSQASLTGTASGQMVNLMSNDVRYLDTSLLFVPYILVAPLQTVLITIVLYREIGWPSICCLGYMLVWVPMQLVIGRKFARIRLQTAEITDRRVRFTNELVAAIRAIKMYAWEKPFGLLVSDIRRMEIGRVRIASALKGINMALFFVSSKFILFLCCILYTMVAGKSLTSEKVFVTIALLNSVRLAMGLYFPYGMGQGLETLVSLRRIQRFLMLEEKGQSAEPLSRRGSSRSTDDAMLRLADVRASWISTILPSDTNLLALNNVNFRVRRGELVIVTGPVGCGKSSLLMAILGELPLLTGTIKLGGTIAYASQVPWLFNATLKRNICFNSAADEIRFRKVVKICALEKDIELLPHAEETLVEDKGTSLSGGQKARVSLARAVYHDADLYLLDDPLSAVDANVSRHIFASCIQKYLLHRGKAVILATHQLQYLRHADRVLLLRKNGKPVAYGNYYDIIHKGIDIEGILNTDQNDESDNLKDYNVIEKSEREPFDVAEPSKDVPADSKTFVRLDNRNLSQRETFEKSKSQDGIEPNVIINGDVEAQGAAAMRAQQTEESKTTGTVSAAVYWKYVTLGTGWLSFSFLGLSSLASQALFNGVDFWLSYWCDKVKDAQENGETNLDLHYLSWLAWMYGGLIVLLVAASVIRALLFFAMCMRSSVRLHDDMFACIMRAPISFFERNPIGRIQNRFTKDLGVIDDILPPTGLDISFITLNLVGVLTSVAIICPYIIIPTLVLLVLFSFLWNIYIRTARDIKRLEGVTRSPMFSHVSSTLQGLATIRAYRVEPVFKHLFDLYQDRHTSSWNLFLCTTRWFGITLDFLAFTYIAIVTMSLAILGANGVGGLTGSQVGLAVTNALLLTGMFQWGVRQAAEIESHMTSVERVLEYCSLVPEAPSETKPECRPPKGWPNAGALTLRNVNLRYLQDQPPVLCNLSCHFQPGEKIGIIGRTGAGKSSIIAALFRLYEPEGDIIIDGVSTSTLGLHELRSAIGIIPQEPSLFAGSLRRNIDPFGEISDEELWQALDAACLKKAVEDMSGGLNATISEEGANLSSGQRQLVCLARAIVRRCKILVLDEATANVDPHTDECIQNAIRRSFHHATVLTVAHRLHTVMDSNRVMVLDAGRIVEFAEPHSLLQDPRSGLSQLVDRTGPATAEKLRRLAKEAHLSKRTKNVYRLDKEHVENHSLSYTSDYNSNQEIQWRESSRI</sequence>
<evidence type="ECO:0000256" key="9">
    <source>
        <dbReference type="ARBA" id="ARBA00023136"/>
    </source>
</evidence>
<dbReference type="InterPro" id="IPR050173">
    <property type="entry name" value="ABC_transporter_C-like"/>
</dbReference>
<keyword evidence="14" id="KW-1185">Reference proteome</keyword>
<dbReference type="InterPro" id="IPR036640">
    <property type="entry name" value="ABC1_TM_sf"/>
</dbReference>
<dbReference type="GO" id="GO:0005524">
    <property type="term" value="F:ATP binding"/>
    <property type="evidence" value="ECO:0007669"/>
    <property type="project" value="UniProtKB-KW"/>
</dbReference>
<feature type="transmembrane region" description="Helical" evidence="10">
    <location>
        <begin position="237"/>
        <end position="256"/>
    </location>
</feature>
<dbReference type="GO" id="GO:0140359">
    <property type="term" value="F:ABC-type transporter activity"/>
    <property type="evidence" value="ECO:0007669"/>
    <property type="project" value="InterPro"/>
</dbReference>
<keyword evidence="4 10" id="KW-0812">Transmembrane</keyword>
<dbReference type="Gene3D" id="3.40.50.300">
    <property type="entry name" value="P-loop containing nucleotide triphosphate hydrolases"/>
    <property type="match status" value="2"/>
</dbReference>
<dbReference type="EnsemblMetazoa" id="XM_022814884">
    <property type="protein sequence ID" value="XP_022670619"/>
    <property type="gene ID" value="LOC111254247"/>
</dbReference>
<feature type="domain" description="ABC transmembrane type-1" evidence="12">
    <location>
        <begin position="109"/>
        <end position="369"/>
    </location>
</feature>
<keyword evidence="8 10" id="KW-1133">Transmembrane helix</keyword>
<dbReference type="Pfam" id="PF00664">
    <property type="entry name" value="ABC_membrane"/>
    <property type="match status" value="2"/>
</dbReference>
<dbReference type="PANTHER" id="PTHR24223">
    <property type="entry name" value="ATP-BINDING CASSETTE SUB-FAMILY C"/>
    <property type="match status" value="1"/>
</dbReference>
<feature type="domain" description="ABC transporter" evidence="11">
    <location>
        <begin position="1094"/>
        <end position="1325"/>
    </location>
</feature>
<evidence type="ECO:0000259" key="12">
    <source>
        <dbReference type="PROSITE" id="PS50929"/>
    </source>
</evidence>
<keyword evidence="3" id="KW-0813">Transport</keyword>
<dbReference type="FunFam" id="1.20.1560.10:FF:000026">
    <property type="entry name" value="Multidrug resistance-associated protein lethal(2)03659"/>
    <property type="match status" value="1"/>
</dbReference>
<feature type="transmembrane region" description="Helical" evidence="10">
    <location>
        <begin position="895"/>
        <end position="928"/>
    </location>
</feature>
<dbReference type="OMA" id="YSHEMIM"/>
<dbReference type="KEGG" id="vde:111254247"/>
<dbReference type="FunFam" id="3.40.50.300:FF:000973">
    <property type="entry name" value="Multidrug resistance-associated protein 4"/>
    <property type="match status" value="1"/>
</dbReference>
<keyword evidence="5" id="KW-0677">Repeat</keyword>
<dbReference type="InterPro" id="IPR003593">
    <property type="entry name" value="AAA+_ATPase"/>
</dbReference>
<dbReference type="FunFam" id="1.20.1560.10:FF:000014">
    <property type="entry name" value="Multidrug resistance-associated protein member 4"/>
    <property type="match status" value="1"/>
</dbReference>
<dbReference type="Pfam" id="PF00005">
    <property type="entry name" value="ABC_tran"/>
    <property type="match status" value="2"/>
</dbReference>
<dbReference type="EnsemblMetazoa" id="XM_022814885">
    <property type="protein sequence ID" value="XP_022670620"/>
    <property type="gene ID" value="LOC111254247"/>
</dbReference>
<feature type="domain" description="ABC transmembrane type-1" evidence="12">
    <location>
        <begin position="764"/>
        <end position="1054"/>
    </location>
</feature>
<dbReference type="Proteomes" id="UP000594260">
    <property type="component" value="Unplaced"/>
</dbReference>
<dbReference type="PANTHER" id="PTHR24223:SF456">
    <property type="entry name" value="MULTIDRUG RESISTANCE-ASSOCIATED PROTEIN LETHAL(2)03659"/>
    <property type="match status" value="1"/>
</dbReference>
<evidence type="ECO:0000256" key="2">
    <source>
        <dbReference type="ARBA" id="ARBA00009726"/>
    </source>
</evidence>
<reference evidence="13" key="1">
    <citation type="submission" date="2021-01" db="UniProtKB">
        <authorList>
            <consortium name="EnsemblMetazoa"/>
        </authorList>
    </citation>
    <scope>IDENTIFICATION</scope>
</reference>
<dbReference type="OrthoDB" id="6500128at2759"/>
<comment type="similarity">
    <text evidence="2">Belongs to the ABC transporter superfamily. ABCC family. Conjugate transporter (TC 3.A.1.208) subfamily.</text>
</comment>
<feature type="transmembrane region" description="Helical" evidence="10">
    <location>
        <begin position="321"/>
        <end position="342"/>
    </location>
</feature>
<dbReference type="RefSeq" id="XP_022670619.1">
    <property type="nucleotide sequence ID" value="XM_022814884.1"/>
</dbReference>
<dbReference type="FunFam" id="3.40.50.300:FF:000163">
    <property type="entry name" value="Multidrug resistance-associated protein member 4"/>
    <property type="match status" value="1"/>
</dbReference>
<dbReference type="EnsemblMetazoa" id="XM_022814886">
    <property type="protein sequence ID" value="XP_022670621"/>
    <property type="gene ID" value="LOC111254247"/>
</dbReference>
<dbReference type="GO" id="GO:0016887">
    <property type="term" value="F:ATP hydrolysis activity"/>
    <property type="evidence" value="ECO:0007669"/>
    <property type="project" value="InterPro"/>
</dbReference>
<name>A0A7M7KTU8_VARDE</name>
<keyword evidence="7" id="KW-0067">ATP-binding</keyword>
<dbReference type="CDD" id="cd03250">
    <property type="entry name" value="ABCC_MRP_domain1"/>
    <property type="match status" value="1"/>
</dbReference>
<evidence type="ECO:0000256" key="4">
    <source>
        <dbReference type="ARBA" id="ARBA00022692"/>
    </source>
</evidence>
<dbReference type="RefSeq" id="XP_022670621.1">
    <property type="nucleotide sequence ID" value="XM_022814886.1"/>
</dbReference>
<evidence type="ECO:0000256" key="1">
    <source>
        <dbReference type="ARBA" id="ARBA00004141"/>
    </source>
</evidence>
<feature type="transmembrane region" description="Helical" evidence="10">
    <location>
        <begin position="210"/>
        <end position="231"/>
    </location>
</feature>
<protein>
    <submittedName>
        <fullName evidence="13">Uncharacterized protein</fullName>
    </submittedName>
</protein>
<feature type="transmembrane region" description="Helical" evidence="10">
    <location>
        <begin position="94"/>
        <end position="111"/>
    </location>
</feature>